<evidence type="ECO:0000256" key="2">
    <source>
        <dbReference type="ARBA" id="ARBA00022801"/>
    </source>
</evidence>
<sequence>MHADRSPRRRRTAWIAGLTAVVIMILAVPAAVAQTRTPDGGQDRHGSYSSSEGRIGYQVHLPPSWRADRPMPVVVAVHGCGMTGSGLNSMRSMTRFDDLADREGFIVLYPSQSLLRNVQLCWNSLSPEHQERDRGEPELLAGAIRQVVDTYGADPDRVHVAGASSGAGTAVIMGVTYPDLIATVTSVAGGEYRFHAAEDRLDTVTPVDTARLARAEMGPRARQVPLLVVQGEQDDVVRPFMAERLVQQWLALGALVASGRPEVDTVPTDVERVEPPGGHPWTRTSHRVPGQASVDSYLVEGMGHTWSGPRASGLFADRDGPDLSEIFWEFASTRPMS</sequence>
<accession>A0ABV1KG38</accession>
<feature type="transmembrane region" description="Helical" evidence="4">
    <location>
        <begin position="12"/>
        <end position="32"/>
    </location>
</feature>
<dbReference type="RefSeq" id="WP_349300493.1">
    <property type="nucleotide sequence ID" value="NZ_JBEDNQ010000010.1"/>
</dbReference>
<dbReference type="Gene3D" id="3.40.50.1820">
    <property type="entry name" value="alpha/beta hydrolase"/>
    <property type="match status" value="1"/>
</dbReference>
<dbReference type="Proteomes" id="UP001494902">
    <property type="component" value="Unassembled WGS sequence"/>
</dbReference>
<keyword evidence="4" id="KW-0812">Transmembrane</keyword>
<gene>
    <name evidence="5" type="ORF">WIS52_23390</name>
</gene>
<reference evidence="5 6" key="1">
    <citation type="submission" date="2024-03" db="EMBL/GenBank/DDBJ databases">
        <title>Draft genome sequence of Pseudonocardia nematodicida JCM 31783.</title>
        <authorList>
            <person name="Butdee W."/>
            <person name="Duangmal K."/>
        </authorList>
    </citation>
    <scope>NUCLEOTIDE SEQUENCE [LARGE SCALE GENOMIC DNA]</scope>
    <source>
        <strain evidence="5 6">JCM 31783</strain>
    </source>
</reference>
<name>A0ABV1KG38_9PSEU</name>
<dbReference type="InterPro" id="IPR050955">
    <property type="entry name" value="Plant_Biomass_Hydrol_Est"/>
</dbReference>
<dbReference type="InterPro" id="IPR029058">
    <property type="entry name" value="AB_hydrolase_fold"/>
</dbReference>
<protein>
    <submittedName>
        <fullName evidence="5">PHB depolymerase family esterase</fullName>
    </submittedName>
</protein>
<dbReference type="Pfam" id="PF10503">
    <property type="entry name" value="Esterase_PHB"/>
    <property type="match status" value="1"/>
</dbReference>
<evidence type="ECO:0000256" key="3">
    <source>
        <dbReference type="SAM" id="MobiDB-lite"/>
    </source>
</evidence>
<comment type="caution">
    <text evidence="5">The sequence shown here is derived from an EMBL/GenBank/DDBJ whole genome shotgun (WGS) entry which is preliminary data.</text>
</comment>
<keyword evidence="1" id="KW-0732">Signal</keyword>
<evidence type="ECO:0000256" key="4">
    <source>
        <dbReference type="SAM" id="Phobius"/>
    </source>
</evidence>
<keyword evidence="6" id="KW-1185">Reference proteome</keyword>
<keyword evidence="4" id="KW-0472">Membrane</keyword>
<keyword evidence="4" id="KW-1133">Transmembrane helix</keyword>
<dbReference type="NCBIfam" id="TIGR01840">
    <property type="entry name" value="esterase_phb"/>
    <property type="match status" value="1"/>
</dbReference>
<keyword evidence="2" id="KW-0378">Hydrolase</keyword>
<dbReference type="PANTHER" id="PTHR43037:SF1">
    <property type="entry name" value="BLL1128 PROTEIN"/>
    <property type="match status" value="1"/>
</dbReference>
<dbReference type="SUPFAM" id="SSF53474">
    <property type="entry name" value="alpha/beta-Hydrolases"/>
    <property type="match status" value="1"/>
</dbReference>
<proteinExistence type="predicted"/>
<evidence type="ECO:0000313" key="6">
    <source>
        <dbReference type="Proteomes" id="UP001494902"/>
    </source>
</evidence>
<evidence type="ECO:0000256" key="1">
    <source>
        <dbReference type="ARBA" id="ARBA00022729"/>
    </source>
</evidence>
<evidence type="ECO:0000313" key="5">
    <source>
        <dbReference type="EMBL" id="MEQ3553426.1"/>
    </source>
</evidence>
<feature type="region of interest" description="Disordered" evidence="3">
    <location>
        <begin position="34"/>
        <end position="53"/>
    </location>
</feature>
<dbReference type="PANTHER" id="PTHR43037">
    <property type="entry name" value="UNNAMED PRODUCT-RELATED"/>
    <property type="match status" value="1"/>
</dbReference>
<dbReference type="InterPro" id="IPR010126">
    <property type="entry name" value="Esterase_phb"/>
</dbReference>
<organism evidence="5 6">
    <name type="scientific">Pseudonocardia nematodicida</name>
    <dbReference type="NCBI Taxonomy" id="1206997"/>
    <lineage>
        <taxon>Bacteria</taxon>
        <taxon>Bacillati</taxon>
        <taxon>Actinomycetota</taxon>
        <taxon>Actinomycetes</taxon>
        <taxon>Pseudonocardiales</taxon>
        <taxon>Pseudonocardiaceae</taxon>
        <taxon>Pseudonocardia</taxon>
    </lineage>
</organism>
<feature type="region of interest" description="Disordered" evidence="3">
    <location>
        <begin position="267"/>
        <end position="287"/>
    </location>
</feature>
<dbReference type="EMBL" id="JBEDNQ010000010">
    <property type="protein sequence ID" value="MEQ3553426.1"/>
    <property type="molecule type" value="Genomic_DNA"/>
</dbReference>